<feature type="chain" id="PRO_5032925709" description="VPLPA-CTERM protein sorting domain-containing protein" evidence="2">
    <location>
        <begin position="24"/>
        <end position="189"/>
    </location>
</feature>
<accession>A0A844B687</accession>
<evidence type="ECO:0000313" key="3">
    <source>
        <dbReference type="EMBL" id="MRH21741.1"/>
    </source>
</evidence>
<keyword evidence="2" id="KW-0732">Signal</keyword>
<keyword evidence="4" id="KW-1185">Reference proteome</keyword>
<keyword evidence="1" id="KW-0472">Membrane</keyword>
<evidence type="ECO:0008006" key="5">
    <source>
        <dbReference type="Google" id="ProtNLM"/>
    </source>
</evidence>
<keyword evidence="1" id="KW-0812">Transmembrane</keyword>
<protein>
    <recommendedName>
        <fullName evidence="5">VPLPA-CTERM protein sorting domain-containing protein</fullName>
    </recommendedName>
</protein>
<dbReference type="OrthoDB" id="7871873at2"/>
<dbReference type="EMBL" id="WJPO01000019">
    <property type="protein sequence ID" value="MRH21741.1"/>
    <property type="molecule type" value="Genomic_DNA"/>
</dbReference>
<evidence type="ECO:0000256" key="1">
    <source>
        <dbReference type="SAM" id="Phobius"/>
    </source>
</evidence>
<feature type="signal peptide" evidence="2">
    <location>
        <begin position="1"/>
        <end position="23"/>
    </location>
</feature>
<organism evidence="3 4">
    <name type="scientific">Rhodovulum strictum</name>
    <dbReference type="NCBI Taxonomy" id="58314"/>
    <lineage>
        <taxon>Bacteria</taxon>
        <taxon>Pseudomonadati</taxon>
        <taxon>Pseudomonadota</taxon>
        <taxon>Alphaproteobacteria</taxon>
        <taxon>Rhodobacterales</taxon>
        <taxon>Paracoccaceae</taxon>
        <taxon>Rhodovulum</taxon>
    </lineage>
</organism>
<gene>
    <name evidence="3" type="ORF">GH815_12120</name>
</gene>
<reference evidence="3 4" key="1">
    <citation type="submission" date="2019-11" db="EMBL/GenBank/DDBJ databases">
        <title>Draft Whole-Genome sequence of the marine photosynthetic bacterium Rhodovulum strictum DSM 11289.</title>
        <authorList>
            <person name="Kyndt J.A."/>
            <person name="Meyer T.E."/>
        </authorList>
    </citation>
    <scope>NUCLEOTIDE SEQUENCE [LARGE SCALE GENOMIC DNA]</scope>
    <source>
        <strain evidence="3 4">DSM 11289</strain>
    </source>
</reference>
<keyword evidence="1" id="KW-1133">Transmembrane helix</keyword>
<sequence>MRNLLASLALSLAAAFPALSAGAAPVIDLPYGEAAFTAFGGAGDLTLFGADALVNGPGLSAGLTVDLALFFDQADPYRTLGGFLDLYQGAELFLGGLLTSVSAEEDLLTLVFGMLIGSGAALFGDALRVELFFIDPVGADPLAGLQDGAVYAVAALGEGQLAPVPLPAGLPLLLAGLGAMLALRRGARA</sequence>
<dbReference type="Proteomes" id="UP000466730">
    <property type="component" value="Unassembled WGS sequence"/>
</dbReference>
<evidence type="ECO:0000313" key="4">
    <source>
        <dbReference type="Proteomes" id="UP000466730"/>
    </source>
</evidence>
<comment type="caution">
    <text evidence="3">The sequence shown here is derived from an EMBL/GenBank/DDBJ whole genome shotgun (WGS) entry which is preliminary data.</text>
</comment>
<evidence type="ECO:0000256" key="2">
    <source>
        <dbReference type="SAM" id="SignalP"/>
    </source>
</evidence>
<dbReference type="RefSeq" id="WP_153749040.1">
    <property type="nucleotide sequence ID" value="NZ_BAAADI010000037.1"/>
</dbReference>
<name>A0A844B687_9RHOB</name>
<dbReference type="AlphaFoldDB" id="A0A844B687"/>
<proteinExistence type="predicted"/>
<feature type="transmembrane region" description="Helical" evidence="1">
    <location>
        <begin position="164"/>
        <end position="183"/>
    </location>
</feature>